<protein>
    <recommendedName>
        <fullName evidence="3">PRC-barrel domain-containing protein</fullName>
    </recommendedName>
</protein>
<dbReference type="RefSeq" id="WP_377256964.1">
    <property type="nucleotide sequence ID" value="NZ_JBHLUH010000061.1"/>
</dbReference>
<keyword evidence="2" id="KW-1185">Reference proteome</keyword>
<dbReference type="SUPFAM" id="SSF50346">
    <property type="entry name" value="PRC-barrel domain"/>
    <property type="match status" value="1"/>
</dbReference>
<gene>
    <name evidence="1" type="ORF">ACFFIA_29730</name>
</gene>
<evidence type="ECO:0000313" key="2">
    <source>
        <dbReference type="Proteomes" id="UP001589867"/>
    </source>
</evidence>
<dbReference type="Proteomes" id="UP001589867">
    <property type="component" value="Unassembled WGS sequence"/>
</dbReference>
<organism evidence="1 2">
    <name type="scientific">Phytohabitans kaempferiae</name>
    <dbReference type="NCBI Taxonomy" id="1620943"/>
    <lineage>
        <taxon>Bacteria</taxon>
        <taxon>Bacillati</taxon>
        <taxon>Actinomycetota</taxon>
        <taxon>Actinomycetes</taxon>
        <taxon>Micromonosporales</taxon>
        <taxon>Micromonosporaceae</taxon>
    </lineage>
</organism>
<dbReference type="EMBL" id="JBHLUH010000061">
    <property type="protein sequence ID" value="MFC0531837.1"/>
    <property type="molecule type" value="Genomic_DNA"/>
</dbReference>
<comment type="caution">
    <text evidence="1">The sequence shown here is derived from an EMBL/GenBank/DDBJ whole genome shotgun (WGS) entry which is preliminary data.</text>
</comment>
<accession>A0ABV6MAT5</accession>
<evidence type="ECO:0008006" key="3">
    <source>
        <dbReference type="Google" id="ProtNLM"/>
    </source>
</evidence>
<reference evidence="1 2" key="1">
    <citation type="submission" date="2024-09" db="EMBL/GenBank/DDBJ databases">
        <authorList>
            <person name="Sun Q."/>
            <person name="Mori K."/>
        </authorList>
    </citation>
    <scope>NUCLEOTIDE SEQUENCE [LARGE SCALE GENOMIC DNA]</scope>
    <source>
        <strain evidence="1 2">TBRC 3947</strain>
    </source>
</reference>
<name>A0ABV6MAT5_9ACTN</name>
<sequence length="108" mass="11541">MNTPDDELVGRALHARDSQLVGRITAVYQYPADIHAPAGVAAISGGLLRRSHLVDLEEAAVVDGALTVPHDKHTINSAPHFTPLVGDMLSDRDGVTVREHYWGAAQPA</sequence>
<evidence type="ECO:0000313" key="1">
    <source>
        <dbReference type="EMBL" id="MFC0531837.1"/>
    </source>
</evidence>
<proteinExistence type="predicted"/>
<dbReference type="InterPro" id="IPR011033">
    <property type="entry name" value="PRC_barrel-like_sf"/>
</dbReference>